<dbReference type="Proteomes" id="UP000250321">
    <property type="component" value="Unassembled WGS sequence"/>
</dbReference>
<protein>
    <submittedName>
        <fullName evidence="2">Uncharacterized protein</fullName>
    </submittedName>
</protein>
<feature type="region of interest" description="Disordered" evidence="1">
    <location>
        <begin position="18"/>
        <end position="48"/>
    </location>
</feature>
<feature type="compositionally biased region" description="Basic and acidic residues" evidence="1">
    <location>
        <begin position="22"/>
        <end position="34"/>
    </location>
</feature>
<evidence type="ECO:0000313" key="2">
    <source>
        <dbReference type="EMBL" id="PQM42828.1"/>
    </source>
</evidence>
<comment type="caution">
    <text evidence="2">The sequence shown here is derived from an EMBL/GenBank/DDBJ whole genome shotgun (WGS) entry which is preliminary data.</text>
</comment>
<sequence>MWVVRELETVVIRENQSNGFCTEDKKERNDRQSLDDEAGSTSEVPVASVPPPNALLLMRCRISSDIAKETWVVGGMKDAISRSRSWKG</sequence>
<accession>A0A314V0Y4</accession>
<dbReference type="AlphaFoldDB" id="A0A314V0Y4"/>
<gene>
    <name evidence="2" type="ORF">Pyn_34954</name>
</gene>
<reference evidence="2 3" key="1">
    <citation type="submission" date="2018-02" db="EMBL/GenBank/DDBJ databases">
        <title>Draft genome of wild Prunus yedoensis var. nudiflora.</title>
        <authorList>
            <person name="Baek S."/>
            <person name="Kim J.-H."/>
            <person name="Choi K."/>
            <person name="Kim G.-B."/>
            <person name="Cho A."/>
            <person name="Jang H."/>
            <person name="Shin C.-H."/>
            <person name="Yu H.-J."/>
            <person name="Mun J.-H."/>
        </authorList>
    </citation>
    <scope>NUCLEOTIDE SEQUENCE [LARGE SCALE GENOMIC DNA]</scope>
    <source>
        <strain evidence="3">cv. Jeju island</strain>
        <tissue evidence="2">Leaf</tissue>
    </source>
</reference>
<proteinExistence type="predicted"/>
<name>A0A314V0Y4_PRUYE</name>
<dbReference type="EMBL" id="PJQY01002763">
    <property type="protein sequence ID" value="PQM42828.1"/>
    <property type="molecule type" value="Genomic_DNA"/>
</dbReference>
<dbReference type="OrthoDB" id="1919674at2759"/>
<keyword evidence="3" id="KW-1185">Reference proteome</keyword>
<evidence type="ECO:0000256" key="1">
    <source>
        <dbReference type="SAM" id="MobiDB-lite"/>
    </source>
</evidence>
<evidence type="ECO:0000313" key="3">
    <source>
        <dbReference type="Proteomes" id="UP000250321"/>
    </source>
</evidence>
<organism evidence="2 3">
    <name type="scientific">Prunus yedoensis var. nudiflora</name>
    <dbReference type="NCBI Taxonomy" id="2094558"/>
    <lineage>
        <taxon>Eukaryota</taxon>
        <taxon>Viridiplantae</taxon>
        <taxon>Streptophyta</taxon>
        <taxon>Embryophyta</taxon>
        <taxon>Tracheophyta</taxon>
        <taxon>Spermatophyta</taxon>
        <taxon>Magnoliopsida</taxon>
        <taxon>eudicotyledons</taxon>
        <taxon>Gunneridae</taxon>
        <taxon>Pentapetalae</taxon>
        <taxon>rosids</taxon>
        <taxon>fabids</taxon>
        <taxon>Rosales</taxon>
        <taxon>Rosaceae</taxon>
        <taxon>Amygdaloideae</taxon>
        <taxon>Amygdaleae</taxon>
        <taxon>Prunus</taxon>
    </lineage>
</organism>